<dbReference type="NCBIfam" id="TIGR03664">
    <property type="entry name" value="fut_nucase"/>
    <property type="match status" value="1"/>
</dbReference>
<sequence>MNTSRLFVLVYSVNNRARSEQIPNKIRVKDKVSVSKGVGKKYYRGNTIAHIHFFAYIRMEKQMNVLVIAATEEEIQPFIHSHVEPRSGIEVLVTGVGMVATSFALGQKLAATPHYDLLLNVGIAGSFKRSIALGEVVYVYQDTFAELGAEDGEQFVDSVALGLAKHTFQGALAPDYPAFQGLRQCRGITVNTVHGHEETIDAIAQRLNPAVESMEGAAVFYAAHQAGLPAIQIRAISNYVERRNKASWQIPLAIENLNRWLKVFANSIDR</sequence>
<protein>
    <recommendedName>
        <fullName evidence="1 2">Futalosine hydrolase</fullName>
        <shortName evidence="1">FL hydrolase</shortName>
        <ecNumber evidence="1 2">3.2.2.26</ecNumber>
    </recommendedName>
    <alternativeName>
        <fullName evidence="1">Futalosine nucleosidase</fullName>
    </alternativeName>
    <alternativeName>
        <fullName evidence="1">Menaquinone biosynthetic enzyme MqnB</fullName>
    </alternativeName>
</protein>
<dbReference type="SUPFAM" id="SSF53167">
    <property type="entry name" value="Purine and uridine phosphorylases"/>
    <property type="match status" value="1"/>
</dbReference>
<gene>
    <name evidence="1" type="primary">mqnB</name>
    <name evidence="4" type="ORF">SAMN05660226_04104</name>
</gene>
<dbReference type="GO" id="GO:0005829">
    <property type="term" value="C:cytosol"/>
    <property type="evidence" value="ECO:0007669"/>
    <property type="project" value="TreeGrafter"/>
</dbReference>
<dbReference type="PANTHER" id="PTHR46832">
    <property type="entry name" value="5'-METHYLTHIOADENOSINE/S-ADENOSYLHOMOCYSTEINE NUCLEOSIDASE"/>
    <property type="match status" value="1"/>
</dbReference>
<comment type="catalytic activity">
    <reaction evidence="1">
        <text>futalosine + H2O = dehypoxanthine futalosine + hypoxanthine</text>
        <dbReference type="Rhea" id="RHEA:25904"/>
        <dbReference type="ChEBI" id="CHEBI:15377"/>
        <dbReference type="ChEBI" id="CHEBI:17368"/>
        <dbReference type="ChEBI" id="CHEBI:58863"/>
        <dbReference type="ChEBI" id="CHEBI:58864"/>
        <dbReference type="EC" id="3.2.2.26"/>
    </reaction>
</comment>
<dbReference type="EMBL" id="FUYS01000019">
    <property type="protein sequence ID" value="SKB97624.1"/>
    <property type="molecule type" value="Genomic_DNA"/>
</dbReference>
<name>A0A1T5FN09_9SPHI</name>
<dbReference type="EC" id="3.2.2.26" evidence="1 2"/>
<dbReference type="AlphaFoldDB" id="A0A1T5FN09"/>
<dbReference type="UniPathway" id="UPA00079"/>
<dbReference type="Gene3D" id="3.40.50.1580">
    <property type="entry name" value="Nucleoside phosphorylase domain"/>
    <property type="match status" value="1"/>
</dbReference>
<keyword evidence="1 4" id="KW-0378">Hydrolase</keyword>
<dbReference type="InterPro" id="IPR000845">
    <property type="entry name" value="Nucleoside_phosphorylase_d"/>
</dbReference>
<dbReference type="InterPro" id="IPR019963">
    <property type="entry name" value="FL_hydrolase_MqnB"/>
</dbReference>
<dbReference type="Pfam" id="PF01048">
    <property type="entry name" value="PNP_UDP_1"/>
    <property type="match status" value="1"/>
</dbReference>
<dbReference type="InterPro" id="IPR035994">
    <property type="entry name" value="Nucleoside_phosphorylase_sf"/>
</dbReference>
<dbReference type="Proteomes" id="UP000190541">
    <property type="component" value="Unassembled WGS sequence"/>
</dbReference>
<dbReference type="GO" id="GO:0009234">
    <property type="term" value="P:menaquinone biosynthetic process"/>
    <property type="evidence" value="ECO:0007669"/>
    <property type="project" value="UniProtKB-UniRule"/>
</dbReference>
<accession>A0A1T5FN09</accession>
<dbReference type="CDD" id="cd17766">
    <property type="entry name" value="futalosine_nucleosidase_MqnB"/>
    <property type="match status" value="1"/>
</dbReference>
<reference evidence="4 5" key="1">
    <citation type="submission" date="2017-02" db="EMBL/GenBank/DDBJ databases">
        <authorList>
            <person name="Peterson S.W."/>
        </authorList>
    </citation>
    <scope>NUCLEOTIDE SEQUENCE [LARGE SCALE GENOMIC DNA]</scope>
    <source>
        <strain evidence="4 5">DSM 22899</strain>
    </source>
</reference>
<proteinExistence type="inferred from homology"/>
<organism evidence="4 5">
    <name type="scientific">Parapedobacter luteus</name>
    <dbReference type="NCBI Taxonomy" id="623280"/>
    <lineage>
        <taxon>Bacteria</taxon>
        <taxon>Pseudomonadati</taxon>
        <taxon>Bacteroidota</taxon>
        <taxon>Sphingobacteriia</taxon>
        <taxon>Sphingobacteriales</taxon>
        <taxon>Sphingobacteriaceae</taxon>
        <taxon>Parapedobacter</taxon>
    </lineage>
</organism>
<evidence type="ECO:0000313" key="4">
    <source>
        <dbReference type="EMBL" id="SKB97624.1"/>
    </source>
</evidence>
<comment type="similarity">
    <text evidence="1">Belongs to the PNP/UDP phosphorylase family. Futalosine hydrolase subfamily.</text>
</comment>
<dbReference type="GO" id="GO:0009116">
    <property type="term" value="P:nucleoside metabolic process"/>
    <property type="evidence" value="ECO:0007669"/>
    <property type="project" value="InterPro"/>
</dbReference>
<comment type="function">
    <text evidence="1">Catalyzes the hydrolysis of futalosine (FL) to dehypoxanthine futalosine (DHFL) and hypoxanthine, a step in the biosynthesis of menaquinone (MK, vitamin K2).</text>
</comment>
<dbReference type="STRING" id="623280.SAMN05660226_04104"/>
<dbReference type="PANTHER" id="PTHR46832:SF2">
    <property type="entry name" value="FUTALOSINE HYDROLASE"/>
    <property type="match status" value="1"/>
</dbReference>
<keyword evidence="5" id="KW-1185">Reference proteome</keyword>
<evidence type="ECO:0000256" key="1">
    <source>
        <dbReference type="HAMAP-Rule" id="MF_00991"/>
    </source>
</evidence>
<dbReference type="GO" id="GO:0019284">
    <property type="term" value="P:L-methionine salvage from S-adenosylmethionine"/>
    <property type="evidence" value="ECO:0007669"/>
    <property type="project" value="TreeGrafter"/>
</dbReference>
<feature type="domain" description="Nucleoside phosphorylase" evidence="3">
    <location>
        <begin position="91"/>
        <end position="267"/>
    </location>
</feature>
<evidence type="ECO:0000259" key="3">
    <source>
        <dbReference type="Pfam" id="PF01048"/>
    </source>
</evidence>
<evidence type="ECO:0000313" key="5">
    <source>
        <dbReference type="Proteomes" id="UP000190541"/>
    </source>
</evidence>
<keyword evidence="1" id="KW-0474">Menaquinone biosynthesis</keyword>
<comment type="pathway">
    <text evidence="1">Quinol/quinone metabolism; menaquinone biosynthesis.</text>
</comment>
<evidence type="ECO:0000256" key="2">
    <source>
        <dbReference type="NCBIfam" id="TIGR03664"/>
    </source>
</evidence>
<dbReference type="GO" id="GO:0008930">
    <property type="term" value="F:methylthioadenosine nucleosidase activity"/>
    <property type="evidence" value="ECO:0007669"/>
    <property type="project" value="TreeGrafter"/>
</dbReference>
<dbReference type="GO" id="GO:0008782">
    <property type="term" value="F:adenosylhomocysteine nucleosidase activity"/>
    <property type="evidence" value="ECO:0007669"/>
    <property type="project" value="TreeGrafter"/>
</dbReference>
<dbReference type="HAMAP" id="MF_00991">
    <property type="entry name" value="MqnB"/>
    <property type="match status" value="1"/>
</dbReference>